<dbReference type="Pfam" id="PF05057">
    <property type="entry name" value="DUF676"/>
    <property type="match status" value="1"/>
</dbReference>
<protein>
    <recommendedName>
        <fullName evidence="10">GPI inositol-deacylase</fullName>
    </recommendedName>
</protein>
<dbReference type="InterPro" id="IPR007751">
    <property type="entry name" value="DUF676_lipase-like"/>
</dbReference>
<feature type="repeat" description="ANK" evidence="4">
    <location>
        <begin position="926"/>
        <end position="958"/>
    </location>
</feature>
<dbReference type="InterPro" id="IPR029058">
    <property type="entry name" value="AB_hydrolase_fold"/>
</dbReference>
<sequence>MSRKHHQSLSSTIMESVRREGLTMIHSPPGAELDLIIIHGLNGSPYRTFCHERTGFFWPKELAKTLPKARIMVFGYVADIFNGSTNTLGVYQHAESLLLHLKNNRVSASQEKRPIVFIGHSLGGIVIKQAIILSSHRPLDASILQSTKLIVFLGTPHRGSHVLDSSLAKTGLSFMKLANREIPKNVRTMLQPRGDESFIINTDFIRAKGQIEIVNFYEQVTRAHLQDLVVDKDSAVLDSERSENIPVARDHEHLVRFEDAEDDAYHTLRQTIRRKVTKILENMSEREKTGQKDNLLRACRLSLGELAPSTTLARPKEAHRKTLSWLWDADSELFSWIKSGSGLFAVTGKPGSGKSVLMNEVATRMRKRHRHQFGVIVQYAFNARGAPSEHSFDGFLRFALSQILRHCPSSFDAVLDEWAYLAHDSGVHPTETGISSPDDASTVPWPISSLKTALLSAVSHAAREAPICLIVDALDECDGGVESVHDLIAFFMATANATPSTSEGGLRICFSCRDLPSHIGDAIAGGFRMEQRNEPDIVAYINDRWSTLESIVEPGIKLKQLKADLVKKADGIFLWAHLALERIQTALREGATVVELQETVDDIPEELGGLFALLLGNINPKYATETNVMLAIALSTERPLTLTEFRYATALATCGGVLSHAELEQCAGFVSDDGTMRKRIRSRCGGLLEMKTMNEVTEGMDDSGANPREVVQFIHQSVRDSLLLGSNTRVSDGQGLRKESSISEGHEMLARCCIQYLSTQEARDVASRVRPHSRNDKSWRQSIRRELPFLNYAVEFCFHHCQQAENSGISHAQLLGRVFTPDEESFSHYVALRNALHQGESYSPGLTILQLAVEYDLASYVEMRFNQDAADVDAVLDGGDNYVQLAVRKENVKTLKVLLSHGADVNLSHLSYLPIGHELFESMQHKHVRPLIVACRKGNTELVRLLLEHGADLSSCDYYRDGVYTNQALVSAAYSGNIEVVRQLLGSDHGSLAHPEVRLNVIEWLSYTSHRLETEMRRKEGVFRGSKTEWDSEKMRQISDLILSDIDVHQPGFDVRSAARMWYDTGCRKDVLRRLIDIGTDISGYEDISFLRAACVRGNVASVQLLLENGVDPHITYGPFERSHLHDAVWARHPAVLSYLLQQGLDVNLADNKGATPLHLAAAYGADEFIHMLLDYKADIAVCDSTGRRPFWYATLNRQLKNPVSVLERLLCEDSDVHAKDVLDATPLHIAAHSALLPATRWLLSKGANPAVLNSWGRTALHAAASSPCVDSTDVLEMLLDHKPQTGAPRVDINAPDGADMTAMHHIFWILDPQIPDCNFDPGVAIANAKLLLRRGANLAATDNAGNTPLHWAALRGIKELVWVFLREGADPNACDVNGLRPLDLAELEDVREMLEEAMARN</sequence>
<feature type="domain" description="Nephrocystin 3-like N-terminal" evidence="6">
    <location>
        <begin position="322"/>
        <end position="513"/>
    </location>
</feature>
<dbReference type="InterPro" id="IPR002110">
    <property type="entry name" value="Ankyrin_rpt"/>
</dbReference>
<feature type="domain" description="DUF7791" evidence="7">
    <location>
        <begin position="618"/>
        <end position="723"/>
    </location>
</feature>
<feature type="repeat" description="ANK" evidence="4">
    <location>
        <begin position="1345"/>
        <end position="1377"/>
    </location>
</feature>
<dbReference type="InterPro" id="IPR027417">
    <property type="entry name" value="P-loop_NTPase"/>
</dbReference>
<dbReference type="InterPro" id="IPR056693">
    <property type="entry name" value="DUF7791"/>
</dbReference>
<dbReference type="InterPro" id="IPR051165">
    <property type="entry name" value="Multifunctional_ANK_Repeat"/>
</dbReference>
<keyword evidence="2" id="KW-0677">Repeat</keyword>
<feature type="repeat" description="ANK" evidence="4">
    <location>
        <begin position="1223"/>
        <end position="1255"/>
    </location>
</feature>
<dbReference type="SMART" id="SM00248">
    <property type="entry name" value="ANK"/>
    <property type="match status" value="11"/>
</dbReference>
<dbReference type="SUPFAM" id="SSF48403">
    <property type="entry name" value="Ankyrin repeat"/>
    <property type="match status" value="2"/>
</dbReference>
<organism evidence="8 9">
    <name type="scientific">Podospora aff. communis PSN243</name>
    <dbReference type="NCBI Taxonomy" id="3040156"/>
    <lineage>
        <taxon>Eukaryota</taxon>
        <taxon>Fungi</taxon>
        <taxon>Dikarya</taxon>
        <taxon>Ascomycota</taxon>
        <taxon>Pezizomycotina</taxon>
        <taxon>Sordariomycetes</taxon>
        <taxon>Sordariomycetidae</taxon>
        <taxon>Sordariales</taxon>
        <taxon>Podosporaceae</taxon>
        <taxon>Podospora</taxon>
    </lineage>
</organism>
<evidence type="ECO:0000259" key="5">
    <source>
        <dbReference type="Pfam" id="PF05057"/>
    </source>
</evidence>
<comment type="similarity">
    <text evidence="1">Belongs to the putative lipase ROG1 family.</text>
</comment>
<comment type="caution">
    <text evidence="8">The sequence shown here is derived from an EMBL/GenBank/DDBJ whole genome shotgun (WGS) entry which is preliminary data.</text>
</comment>
<dbReference type="Gene3D" id="3.40.50.1820">
    <property type="entry name" value="alpha/beta hydrolase"/>
    <property type="match status" value="1"/>
</dbReference>
<dbReference type="PANTHER" id="PTHR24123">
    <property type="entry name" value="ANKYRIN REPEAT-CONTAINING"/>
    <property type="match status" value="1"/>
</dbReference>
<evidence type="ECO:0000313" key="8">
    <source>
        <dbReference type="EMBL" id="KAK4451554.1"/>
    </source>
</evidence>
<dbReference type="InterPro" id="IPR056884">
    <property type="entry name" value="NPHP3-like_N"/>
</dbReference>
<evidence type="ECO:0000256" key="2">
    <source>
        <dbReference type="ARBA" id="ARBA00022737"/>
    </source>
</evidence>
<dbReference type="PROSITE" id="PS50088">
    <property type="entry name" value="ANK_REPEAT"/>
    <property type="match status" value="6"/>
</dbReference>
<evidence type="ECO:0000256" key="4">
    <source>
        <dbReference type="PROSITE-ProRule" id="PRU00023"/>
    </source>
</evidence>
<dbReference type="InterPro" id="IPR036770">
    <property type="entry name" value="Ankyrin_rpt-contain_sf"/>
</dbReference>
<dbReference type="PANTHER" id="PTHR24123:SF33">
    <property type="entry name" value="PROTEIN HOS4"/>
    <property type="match status" value="1"/>
</dbReference>
<gene>
    <name evidence="8" type="ORF">QBC34DRAFT_401310</name>
</gene>
<evidence type="ECO:0000259" key="7">
    <source>
        <dbReference type="Pfam" id="PF25053"/>
    </source>
</evidence>
<evidence type="ECO:0000259" key="6">
    <source>
        <dbReference type="Pfam" id="PF24883"/>
    </source>
</evidence>
<accession>A0AAV9GU80</accession>
<dbReference type="Gene3D" id="1.25.40.20">
    <property type="entry name" value="Ankyrin repeat-containing domain"/>
    <property type="match status" value="4"/>
</dbReference>
<evidence type="ECO:0000256" key="1">
    <source>
        <dbReference type="ARBA" id="ARBA00007920"/>
    </source>
</evidence>
<feature type="repeat" description="ANK" evidence="4">
    <location>
        <begin position="1153"/>
        <end position="1185"/>
    </location>
</feature>
<keyword evidence="9" id="KW-1185">Reference proteome</keyword>
<keyword evidence="3 4" id="KW-0040">ANK repeat</keyword>
<dbReference type="EMBL" id="MU865928">
    <property type="protein sequence ID" value="KAK4451554.1"/>
    <property type="molecule type" value="Genomic_DNA"/>
</dbReference>
<proteinExistence type="inferred from homology"/>
<evidence type="ECO:0000313" key="9">
    <source>
        <dbReference type="Proteomes" id="UP001321760"/>
    </source>
</evidence>
<dbReference type="Pfam" id="PF00023">
    <property type="entry name" value="Ank"/>
    <property type="match status" value="1"/>
</dbReference>
<evidence type="ECO:0000256" key="3">
    <source>
        <dbReference type="ARBA" id="ARBA00023043"/>
    </source>
</evidence>
<evidence type="ECO:0008006" key="10">
    <source>
        <dbReference type="Google" id="ProtNLM"/>
    </source>
</evidence>
<dbReference type="SUPFAM" id="SSF52540">
    <property type="entry name" value="P-loop containing nucleoside triphosphate hydrolases"/>
    <property type="match status" value="1"/>
</dbReference>
<dbReference type="Pfam" id="PF25053">
    <property type="entry name" value="DUF7791"/>
    <property type="match status" value="1"/>
</dbReference>
<dbReference type="PROSITE" id="PS50297">
    <property type="entry name" value="ANK_REP_REGION"/>
    <property type="match status" value="5"/>
</dbReference>
<reference evidence="8" key="2">
    <citation type="submission" date="2023-05" db="EMBL/GenBank/DDBJ databases">
        <authorList>
            <consortium name="Lawrence Berkeley National Laboratory"/>
            <person name="Steindorff A."/>
            <person name="Hensen N."/>
            <person name="Bonometti L."/>
            <person name="Westerberg I."/>
            <person name="Brannstrom I.O."/>
            <person name="Guillou S."/>
            <person name="Cros-Aarteil S."/>
            <person name="Calhoun S."/>
            <person name="Haridas S."/>
            <person name="Kuo A."/>
            <person name="Mondo S."/>
            <person name="Pangilinan J."/>
            <person name="Riley R."/>
            <person name="Labutti K."/>
            <person name="Andreopoulos B."/>
            <person name="Lipzen A."/>
            <person name="Chen C."/>
            <person name="Yanf M."/>
            <person name="Daum C."/>
            <person name="Ng V."/>
            <person name="Clum A."/>
            <person name="Ohm R."/>
            <person name="Martin F."/>
            <person name="Silar P."/>
            <person name="Natvig D."/>
            <person name="Lalanne C."/>
            <person name="Gautier V."/>
            <person name="Ament-Velasquez S.L."/>
            <person name="Kruys A."/>
            <person name="Hutchinson M.I."/>
            <person name="Powell A.J."/>
            <person name="Barry K."/>
            <person name="Miller A.N."/>
            <person name="Grigoriev I.V."/>
            <person name="Debuchy R."/>
            <person name="Gladieux P."/>
            <person name="Thoren M.H."/>
            <person name="Johannesson H."/>
        </authorList>
    </citation>
    <scope>NUCLEOTIDE SEQUENCE</scope>
    <source>
        <strain evidence="8">PSN243</strain>
    </source>
</reference>
<reference evidence="8" key="1">
    <citation type="journal article" date="2023" name="Mol. Phylogenet. Evol.">
        <title>Genome-scale phylogeny and comparative genomics of the fungal order Sordariales.</title>
        <authorList>
            <person name="Hensen N."/>
            <person name="Bonometti L."/>
            <person name="Westerberg I."/>
            <person name="Brannstrom I.O."/>
            <person name="Guillou S."/>
            <person name="Cros-Aarteil S."/>
            <person name="Calhoun S."/>
            <person name="Haridas S."/>
            <person name="Kuo A."/>
            <person name="Mondo S."/>
            <person name="Pangilinan J."/>
            <person name="Riley R."/>
            <person name="LaButti K."/>
            <person name="Andreopoulos B."/>
            <person name="Lipzen A."/>
            <person name="Chen C."/>
            <person name="Yan M."/>
            <person name="Daum C."/>
            <person name="Ng V."/>
            <person name="Clum A."/>
            <person name="Steindorff A."/>
            <person name="Ohm R.A."/>
            <person name="Martin F."/>
            <person name="Silar P."/>
            <person name="Natvig D.O."/>
            <person name="Lalanne C."/>
            <person name="Gautier V."/>
            <person name="Ament-Velasquez S.L."/>
            <person name="Kruys A."/>
            <person name="Hutchinson M.I."/>
            <person name="Powell A.J."/>
            <person name="Barry K."/>
            <person name="Miller A.N."/>
            <person name="Grigoriev I.V."/>
            <person name="Debuchy R."/>
            <person name="Gladieux P."/>
            <person name="Hiltunen Thoren M."/>
            <person name="Johannesson H."/>
        </authorList>
    </citation>
    <scope>NUCLEOTIDE SEQUENCE</scope>
    <source>
        <strain evidence="8">PSN243</strain>
    </source>
</reference>
<feature type="domain" description="DUF676" evidence="5">
    <location>
        <begin position="36"/>
        <end position="179"/>
    </location>
</feature>
<feature type="repeat" description="ANK" evidence="4">
    <location>
        <begin position="1120"/>
        <end position="1152"/>
    </location>
</feature>
<name>A0AAV9GU80_9PEZI</name>
<feature type="repeat" description="ANK" evidence="4">
    <location>
        <begin position="878"/>
        <end position="910"/>
    </location>
</feature>
<dbReference type="SUPFAM" id="SSF53474">
    <property type="entry name" value="alpha/beta-Hydrolases"/>
    <property type="match status" value="1"/>
</dbReference>
<dbReference type="Gene3D" id="3.40.50.300">
    <property type="entry name" value="P-loop containing nucleotide triphosphate hydrolases"/>
    <property type="match status" value="1"/>
</dbReference>
<dbReference type="Pfam" id="PF12796">
    <property type="entry name" value="Ank_2"/>
    <property type="match status" value="3"/>
</dbReference>
<dbReference type="Pfam" id="PF24883">
    <property type="entry name" value="NPHP3_N"/>
    <property type="match status" value="1"/>
</dbReference>
<dbReference type="Proteomes" id="UP001321760">
    <property type="component" value="Unassembled WGS sequence"/>
</dbReference>